<dbReference type="PANTHER" id="PTHR23112:SF43">
    <property type="entry name" value="CYCLIC AMP RECEPTOR-LIKE PROTEIN A"/>
    <property type="match status" value="1"/>
</dbReference>
<comment type="caution">
    <text evidence="8">The sequence shown here is derived from an EMBL/GenBank/DDBJ whole genome shotgun (WGS) entry which is preliminary data.</text>
</comment>
<organism evidence="8 9">
    <name type="scientific">Stichopus japonicus</name>
    <name type="common">Sea cucumber</name>
    <dbReference type="NCBI Taxonomy" id="307972"/>
    <lineage>
        <taxon>Eukaryota</taxon>
        <taxon>Metazoa</taxon>
        <taxon>Echinodermata</taxon>
        <taxon>Eleutherozoa</taxon>
        <taxon>Echinozoa</taxon>
        <taxon>Holothuroidea</taxon>
        <taxon>Aspidochirotacea</taxon>
        <taxon>Aspidochirotida</taxon>
        <taxon>Stichopodidae</taxon>
        <taxon>Apostichopus</taxon>
    </lineage>
</organism>
<evidence type="ECO:0000256" key="4">
    <source>
        <dbReference type="ARBA" id="ARBA00023136"/>
    </source>
</evidence>
<gene>
    <name evidence="8" type="ORF">BSL78_05606</name>
</gene>
<dbReference type="PANTHER" id="PTHR23112">
    <property type="entry name" value="G PROTEIN-COUPLED RECEPTOR 157-RELATED"/>
    <property type="match status" value="1"/>
</dbReference>
<sequence length="269" mass="30760">MGIQMNSSAEATCLSFYSPEECTIILIARIICAAASFLGSLDNLNVAAVLDRQPISKRHVISPAEFKSEDRRRLSRTLLGSVNRCDNDTSCICFYVEYLVIILVIFALYAKVVYTVLTLKPIWRERPTENHRYEVYKRLVRPMMLYPLAILLVSIFPIVYRALTFRKPFREPPFILAVFHIVSVPLWGTLFAIVYVLDPETRKDLHWLNIKNTIQDRIHGTRIREVQIKDYPEATSPEATGQSAAPDRKSTISDVSIEPSTVYPHSIKK</sequence>
<evidence type="ECO:0000256" key="2">
    <source>
        <dbReference type="ARBA" id="ARBA00022692"/>
    </source>
</evidence>
<dbReference type="OrthoDB" id="100006at2759"/>
<dbReference type="Proteomes" id="UP000230750">
    <property type="component" value="Unassembled WGS sequence"/>
</dbReference>
<evidence type="ECO:0000313" key="9">
    <source>
        <dbReference type="Proteomes" id="UP000230750"/>
    </source>
</evidence>
<dbReference type="GO" id="GO:0005886">
    <property type="term" value="C:plasma membrane"/>
    <property type="evidence" value="ECO:0007669"/>
    <property type="project" value="TreeGrafter"/>
</dbReference>
<dbReference type="EMBL" id="MRZV01000141">
    <property type="protein sequence ID" value="PIK57453.1"/>
    <property type="molecule type" value="Genomic_DNA"/>
</dbReference>
<proteinExistence type="predicted"/>
<reference evidence="8 9" key="1">
    <citation type="journal article" date="2017" name="PLoS Biol.">
        <title>The sea cucumber genome provides insights into morphological evolution and visceral regeneration.</title>
        <authorList>
            <person name="Zhang X."/>
            <person name="Sun L."/>
            <person name="Yuan J."/>
            <person name="Sun Y."/>
            <person name="Gao Y."/>
            <person name="Zhang L."/>
            <person name="Li S."/>
            <person name="Dai H."/>
            <person name="Hamel J.F."/>
            <person name="Liu C."/>
            <person name="Yu Y."/>
            <person name="Liu S."/>
            <person name="Lin W."/>
            <person name="Guo K."/>
            <person name="Jin S."/>
            <person name="Xu P."/>
            <person name="Storey K.B."/>
            <person name="Huan P."/>
            <person name="Zhang T."/>
            <person name="Zhou Y."/>
            <person name="Zhang J."/>
            <person name="Lin C."/>
            <person name="Li X."/>
            <person name="Xing L."/>
            <person name="Huo D."/>
            <person name="Sun M."/>
            <person name="Wang L."/>
            <person name="Mercier A."/>
            <person name="Li F."/>
            <person name="Yang H."/>
            <person name="Xiang J."/>
        </authorList>
    </citation>
    <scope>NUCLEOTIDE SEQUENCE [LARGE SCALE GENOMIC DNA]</scope>
    <source>
        <strain evidence="8">Shaxun</strain>
        <tissue evidence="8">Muscle</tissue>
    </source>
</reference>
<evidence type="ECO:0000256" key="6">
    <source>
        <dbReference type="SAM" id="Phobius"/>
    </source>
</evidence>
<dbReference type="Pfam" id="PF11970">
    <property type="entry name" value="GPR_Gpa2_C"/>
    <property type="match status" value="1"/>
</dbReference>
<evidence type="ECO:0000256" key="1">
    <source>
        <dbReference type="ARBA" id="ARBA00004141"/>
    </source>
</evidence>
<feature type="transmembrane region" description="Helical" evidence="6">
    <location>
        <begin position="98"/>
        <end position="123"/>
    </location>
</feature>
<keyword evidence="9" id="KW-1185">Reference proteome</keyword>
<keyword evidence="3 6" id="KW-1133">Transmembrane helix</keyword>
<dbReference type="GO" id="GO:0004930">
    <property type="term" value="F:G protein-coupled receptor activity"/>
    <property type="evidence" value="ECO:0007669"/>
    <property type="project" value="TreeGrafter"/>
</dbReference>
<feature type="domain" description="G protein-coupled receptor GPR1/2/3 C-terminal" evidence="7">
    <location>
        <begin position="136"/>
        <end position="197"/>
    </location>
</feature>
<name>A0A2G8LB05_STIJA</name>
<comment type="subcellular location">
    <subcellularLocation>
        <location evidence="1">Membrane</location>
        <topology evidence="1">Multi-pass membrane protein</topology>
    </subcellularLocation>
</comment>
<evidence type="ECO:0000313" key="8">
    <source>
        <dbReference type="EMBL" id="PIK57453.1"/>
    </source>
</evidence>
<feature type="region of interest" description="Disordered" evidence="5">
    <location>
        <begin position="232"/>
        <end position="269"/>
    </location>
</feature>
<keyword evidence="2 6" id="KW-0812">Transmembrane</keyword>
<dbReference type="AlphaFoldDB" id="A0A2G8LB05"/>
<protein>
    <recommendedName>
        <fullName evidence="7">G protein-coupled receptor GPR1/2/3 C-terminal domain-containing protein</fullName>
    </recommendedName>
</protein>
<keyword evidence="4 6" id="KW-0472">Membrane</keyword>
<evidence type="ECO:0000256" key="5">
    <source>
        <dbReference type="SAM" id="MobiDB-lite"/>
    </source>
</evidence>
<feature type="transmembrane region" description="Helical" evidence="6">
    <location>
        <begin position="144"/>
        <end position="163"/>
    </location>
</feature>
<feature type="transmembrane region" description="Helical" evidence="6">
    <location>
        <begin position="175"/>
        <end position="197"/>
    </location>
</feature>
<evidence type="ECO:0000259" key="7">
    <source>
        <dbReference type="Pfam" id="PF11970"/>
    </source>
</evidence>
<dbReference type="InterPro" id="IPR022596">
    <property type="entry name" value="GPR1/2/3_C"/>
</dbReference>
<accession>A0A2G8LB05</accession>
<evidence type="ECO:0000256" key="3">
    <source>
        <dbReference type="ARBA" id="ARBA00022989"/>
    </source>
</evidence>
<dbReference type="GO" id="GO:0007189">
    <property type="term" value="P:adenylate cyclase-activating G protein-coupled receptor signaling pathway"/>
    <property type="evidence" value="ECO:0007669"/>
    <property type="project" value="TreeGrafter"/>
</dbReference>